<dbReference type="InterPro" id="IPR039551">
    <property type="entry name" value="Cho/carn_acyl_trans"/>
</dbReference>
<evidence type="ECO:0000256" key="3">
    <source>
        <dbReference type="ARBA" id="ARBA00005232"/>
    </source>
</evidence>
<dbReference type="InterPro" id="IPR023213">
    <property type="entry name" value="CAT-like_dom_sf"/>
</dbReference>
<dbReference type="GO" id="GO:0005777">
    <property type="term" value="C:peroxisome"/>
    <property type="evidence" value="ECO:0007669"/>
    <property type="project" value="UniProtKB-SubCell"/>
</dbReference>
<reference evidence="22" key="1">
    <citation type="submission" date="2016-04" db="EMBL/GenBank/DDBJ databases">
        <title>Comparative genomics of biotechnologically important yeasts.</title>
        <authorList>
            <consortium name="DOE Joint Genome Institute"/>
            <person name="Riley R."/>
            <person name="Haridas S."/>
            <person name="Wolfe K.H."/>
            <person name="Lopes M.R."/>
            <person name="Hittinger C.T."/>
            <person name="Goker M."/>
            <person name="Salamov A."/>
            <person name="Wisecaver J."/>
            <person name="Long T.M."/>
            <person name="Aerts A.L."/>
            <person name="Barry K."/>
            <person name="Choi C."/>
            <person name="Clum A."/>
            <person name="Coughlan A.Y."/>
            <person name="Deshpande S."/>
            <person name="Douglass A.P."/>
            <person name="Hanson S.J."/>
            <person name="Klenk H.-P."/>
            <person name="Labutti K."/>
            <person name="Lapidus A."/>
            <person name="Lindquist E."/>
            <person name="Lipzen A."/>
            <person name="Meier-Kolthoff J.P."/>
            <person name="Ohm R.A."/>
            <person name="Otillar R.P."/>
            <person name="Pangilinan J."/>
            <person name="Peng Y."/>
            <person name="Rokas A."/>
            <person name="Rosa C.A."/>
            <person name="Scheuner C."/>
            <person name="Sibirny A.A."/>
            <person name="Slot J.C."/>
            <person name="Stielow J.B."/>
            <person name="Sun H."/>
            <person name="Kurtzman C.P."/>
            <person name="Blackwell M."/>
            <person name="Grigoriev I.V."/>
            <person name="Jeffries T.W."/>
        </authorList>
    </citation>
    <scope>NUCLEOTIDE SEQUENCE [LARGE SCALE GENOMIC DNA]</scope>
    <source>
        <strain evidence="22">NRRL YB-2248</strain>
    </source>
</reference>
<dbReference type="STRING" id="983967.A0A1E4SX72"/>
<evidence type="ECO:0000256" key="9">
    <source>
        <dbReference type="ARBA" id="ARBA00023098"/>
    </source>
</evidence>
<sequence>MSLLKYSSRLPKSFSMPVKYYSTKQKLFMYQDQLPSLPVPELNQTLETYKKSIIPFYPSGENDPNFISYSKVIDDFASTQGPKLQEKLVEFSSDKRNWLAYWWDNYAYLDYRDPLSFVSYFFAHKDLNTHIGKDQLLKASCITYQTLKFMESIENESLSPELIKGSPFCMESFKWMFNNCRIPGEKSDTNSKFTPSENRFMIVISNDRFYKLYHHDSNDQILPLSTIYANLSSIHINSHKLGKPKNSIGILTSGDRDTWYKDYKELISNPINSMSLRDIHASSFILILDDAFPQTIHSKSTNVWFGTGSNRYSDKPVQIIVSKNGSSGFIGEHSKMDGTPNLRMNDLISKQLKTMNLSDFTPSDPVILYRELGFEISSTTQNAIIAAGKKFEQIVNSVSLNTWQYFGLGKNQIKKFKCSPDAFIQMVLQLAYFKYTGTVRPTYESASTRKYFGGRTETCRSVSKESLNFVRTFENPSCSKEQKIAAFRDAANSHVAYISKASDGYGVDRHLFGLSQLSDPTESKHELFTNPMFKYSSYWYLSTSQLSSEEFNGYGWAPVVPEGLGLAYMVNSDWLHVNVTCFKDNMFGLKGDELVYYLGCAASELKELLSEEVELKAKL</sequence>
<dbReference type="FunFam" id="3.30.559.70:FF:000007">
    <property type="entry name" value="Carnitine O-acetyltransferase, mitochondrial"/>
    <property type="match status" value="1"/>
</dbReference>
<comment type="catalytic activity">
    <reaction evidence="14">
        <text>(R)-carnitine + acetyl-CoA = O-acetyl-(R)-carnitine + CoA</text>
        <dbReference type="Rhea" id="RHEA:21136"/>
        <dbReference type="ChEBI" id="CHEBI:16347"/>
        <dbReference type="ChEBI" id="CHEBI:57287"/>
        <dbReference type="ChEBI" id="CHEBI:57288"/>
        <dbReference type="ChEBI" id="CHEBI:57589"/>
        <dbReference type="EC" id="2.3.1.7"/>
    </reaction>
</comment>
<protein>
    <recommendedName>
        <fullName evidence="17">Carnitine O-acetyltransferase, mitochondrial</fullName>
        <ecNumber evidence="16">2.3.1.7</ecNumber>
    </recommendedName>
</protein>
<dbReference type="EC" id="2.3.1.7" evidence="16"/>
<dbReference type="AlphaFoldDB" id="A0A1E4SX72"/>
<evidence type="ECO:0000256" key="5">
    <source>
        <dbReference type="ARBA" id="ARBA00022679"/>
    </source>
</evidence>
<feature type="active site" description="Proton acceptor" evidence="18">
    <location>
        <position position="333"/>
    </location>
</feature>
<dbReference type="PROSITE" id="PS00439">
    <property type="entry name" value="ACYLTRANSF_C_1"/>
    <property type="match status" value="1"/>
</dbReference>
<dbReference type="PANTHER" id="PTHR22589:SF103">
    <property type="entry name" value="CARNITINE O-ACETYL-TRANSFERASE, ISOFORM A-RELATED"/>
    <property type="match status" value="1"/>
</dbReference>
<dbReference type="GO" id="GO:0009437">
    <property type="term" value="P:carnitine metabolic process"/>
    <property type="evidence" value="ECO:0007669"/>
    <property type="project" value="TreeGrafter"/>
</dbReference>
<evidence type="ECO:0000256" key="19">
    <source>
        <dbReference type="RuleBase" id="RU003801"/>
    </source>
</evidence>
<comment type="subcellular location">
    <subcellularLocation>
        <location evidence="2">Mitochondrion inner membrane</location>
        <topology evidence="2">Peripheral membrane protein</topology>
        <orientation evidence="2">Matrix side</orientation>
    </subcellularLocation>
    <subcellularLocation>
        <location evidence="1">Peroxisome</location>
    </subcellularLocation>
</comment>
<comment type="similarity">
    <text evidence="3 19">Belongs to the carnitine/choline acetyltransferase family.</text>
</comment>
<feature type="domain" description="Choline/carnitine acyltransferase" evidence="20">
    <location>
        <begin position="37"/>
        <end position="584"/>
    </location>
</feature>
<dbReference type="Proteomes" id="UP000094801">
    <property type="component" value="Unassembled WGS sequence"/>
</dbReference>
<dbReference type="Gene3D" id="3.30.559.10">
    <property type="entry name" value="Chloramphenicol acetyltransferase-like domain"/>
    <property type="match status" value="1"/>
</dbReference>
<evidence type="ECO:0000313" key="22">
    <source>
        <dbReference type="Proteomes" id="UP000094801"/>
    </source>
</evidence>
<evidence type="ECO:0000256" key="11">
    <source>
        <dbReference type="ARBA" id="ARBA00023136"/>
    </source>
</evidence>
<evidence type="ECO:0000256" key="13">
    <source>
        <dbReference type="ARBA" id="ARBA00023315"/>
    </source>
</evidence>
<evidence type="ECO:0000256" key="14">
    <source>
        <dbReference type="ARBA" id="ARBA00052702"/>
    </source>
</evidence>
<accession>A0A1E4SX72</accession>
<evidence type="ECO:0000256" key="7">
    <source>
        <dbReference type="ARBA" id="ARBA00022832"/>
    </source>
</evidence>
<dbReference type="InterPro" id="IPR000542">
    <property type="entry name" value="Carn_acyl_trans"/>
</dbReference>
<evidence type="ECO:0000256" key="10">
    <source>
        <dbReference type="ARBA" id="ARBA00023128"/>
    </source>
</evidence>
<keyword evidence="22" id="KW-1185">Reference proteome</keyword>
<evidence type="ECO:0000313" key="21">
    <source>
        <dbReference type="EMBL" id="ODV84086.1"/>
    </source>
</evidence>
<dbReference type="OrthoDB" id="240216at2759"/>
<keyword evidence="11" id="KW-0472">Membrane</keyword>
<evidence type="ECO:0000256" key="1">
    <source>
        <dbReference type="ARBA" id="ARBA00004275"/>
    </source>
</evidence>
<keyword evidence="4" id="KW-0813">Transport</keyword>
<keyword evidence="10" id="KW-0496">Mitochondrion</keyword>
<keyword evidence="13 19" id="KW-0012">Acyltransferase</keyword>
<comment type="function">
    <text evidence="15">Carnitine acetylase is specific for short chain fatty acids. Carnitine acetylase seems to affect the flux through the pyruvate dehydrogenase complex. It may be involved as well in the transport of acetyl-CoA into mitochondria.</text>
</comment>
<evidence type="ECO:0000256" key="12">
    <source>
        <dbReference type="ARBA" id="ARBA00023140"/>
    </source>
</evidence>
<dbReference type="GO" id="GO:0006631">
    <property type="term" value="P:fatty acid metabolic process"/>
    <property type="evidence" value="ECO:0007669"/>
    <property type="project" value="UniProtKB-KW"/>
</dbReference>
<evidence type="ECO:0000256" key="8">
    <source>
        <dbReference type="ARBA" id="ARBA00022946"/>
    </source>
</evidence>
<evidence type="ECO:0000256" key="17">
    <source>
        <dbReference type="ARBA" id="ARBA00073438"/>
    </source>
</evidence>
<evidence type="ECO:0000259" key="20">
    <source>
        <dbReference type="Pfam" id="PF00755"/>
    </source>
</evidence>
<evidence type="ECO:0000256" key="18">
    <source>
        <dbReference type="PIRSR" id="PIRSR600542-1"/>
    </source>
</evidence>
<evidence type="ECO:0000256" key="16">
    <source>
        <dbReference type="ARBA" id="ARBA00066910"/>
    </source>
</evidence>
<gene>
    <name evidence="21" type="ORF">CANARDRAFT_29532</name>
</gene>
<evidence type="ECO:0000256" key="2">
    <source>
        <dbReference type="ARBA" id="ARBA00004443"/>
    </source>
</evidence>
<dbReference type="PANTHER" id="PTHR22589">
    <property type="entry name" value="CARNITINE O-ACYLTRANSFERASE"/>
    <property type="match status" value="1"/>
</dbReference>
<organism evidence="21 22">
    <name type="scientific">[Candida] arabinofermentans NRRL YB-2248</name>
    <dbReference type="NCBI Taxonomy" id="983967"/>
    <lineage>
        <taxon>Eukaryota</taxon>
        <taxon>Fungi</taxon>
        <taxon>Dikarya</taxon>
        <taxon>Ascomycota</taxon>
        <taxon>Saccharomycotina</taxon>
        <taxon>Pichiomycetes</taxon>
        <taxon>Pichiales</taxon>
        <taxon>Pichiaceae</taxon>
        <taxon>Ogataea</taxon>
        <taxon>Ogataea/Candida clade</taxon>
    </lineage>
</organism>
<name>A0A1E4SX72_9ASCO</name>
<keyword evidence="12" id="KW-0576">Peroxisome</keyword>
<keyword evidence="8" id="KW-0809">Transit peptide</keyword>
<dbReference type="Pfam" id="PF00755">
    <property type="entry name" value="Carn_acyltransf"/>
    <property type="match status" value="1"/>
</dbReference>
<dbReference type="GO" id="GO:0004092">
    <property type="term" value="F:carnitine O-acetyltransferase activity"/>
    <property type="evidence" value="ECO:0007669"/>
    <property type="project" value="UniProtKB-EC"/>
</dbReference>
<dbReference type="EMBL" id="KV453859">
    <property type="protein sequence ID" value="ODV84086.1"/>
    <property type="molecule type" value="Genomic_DNA"/>
</dbReference>
<keyword evidence="7" id="KW-0276">Fatty acid metabolism</keyword>
<proteinExistence type="inferred from homology"/>
<dbReference type="Gene3D" id="3.30.559.70">
    <property type="entry name" value="Choline/Carnitine o-acyltransferase, domain 2"/>
    <property type="match status" value="1"/>
</dbReference>
<evidence type="ECO:0000256" key="15">
    <source>
        <dbReference type="ARBA" id="ARBA00053195"/>
    </source>
</evidence>
<dbReference type="GO" id="GO:0005743">
    <property type="term" value="C:mitochondrial inner membrane"/>
    <property type="evidence" value="ECO:0007669"/>
    <property type="project" value="UniProtKB-SubCell"/>
</dbReference>
<dbReference type="PROSITE" id="PS00440">
    <property type="entry name" value="ACYLTRANSF_C_2"/>
    <property type="match status" value="1"/>
</dbReference>
<keyword evidence="9" id="KW-0443">Lipid metabolism</keyword>
<keyword evidence="5 19" id="KW-0808">Transferase</keyword>
<evidence type="ECO:0000256" key="4">
    <source>
        <dbReference type="ARBA" id="ARBA00022448"/>
    </source>
</evidence>
<evidence type="ECO:0000256" key="6">
    <source>
        <dbReference type="ARBA" id="ARBA00022792"/>
    </source>
</evidence>
<keyword evidence="6" id="KW-0999">Mitochondrion inner membrane</keyword>
<dbReference type="InterPro" id="IPR042231">
    <property type="entry name" value="Cho/carn_acyl_trans_2"/>
</dbReference>
<dbReference type="SUPFAM" id="SSF52777">
    <property type="entry name" value="CoA-dependent acyltransferases"/>
    <property type="match status" value="2"/>
</dbReference>